<keyword evidence="2" id="KW-0472">Membrane</keyword>
<dbReference type="RefSeq" id="WP_317745749.1">
    <property type="nucleotide sequence ID" value="NZ_JAWLUP010000021.1"/>
</dbReference>
<keyword evidence="2" id="KW-1133">Transmembrane helix</keyword>
<gene>
    <name evidence="3" type="ORF">R4315_11505</name>
</gene>
<name>A0AAE4UYY3_9NOCA</name>
<organism evidence="3 4">
    <name type="scientific">Rhodococcus oxybenzonivorans</name>
    <dbReference type="NCBI Taxonomy" id="1990687"/>
    <lineage>
        <taxon>Bacteria</taxon>
        <taxon>Bacillati</taxon>
        <taxon>Actinomycetota</taxon>
        <taxon>Actinomycetes</taxon>
        <taxon>Mycobacteriales</taxon>
        <taxon>Nocardiaceae</taxon>
        <taxon>Rhodococcus</taxon>
    </lineage>
</organism>
<keyword evidence="2" id="KW-0812">Transmembrane</keyword>
<feature type="compositionally biased region" description="Low complexity" evidence="1">
    <location>
        <begin position="165"/>
        <end position="187"/>
    </location>
</feature>
<evidence type="ECO:0000256" key="2">
    <source>
        <dbReference type="SAM" id="Phobius"/>
    </source>
</evidence>
<sequence>MFLINDPTSLHEAVIETPDVPPGGSIRTNQDGTASILDATGNEVSQMAAPWGYDANGHPIPTHYVVRDGQLIQQVHADADTAYPILTDPPPTGERQDVAASKSRFGKTRSTSDSDTEGGYPQRALDNLNRDPHATEAEEADIPLPFDGAAAVQHDGNGQIDLGMASSSDSAASDAEPNPTPPGNAATSAAAGLAMASAGTAETGVGIPVAVALGILAAGALIYGMAADRGDGRDELGHYADGNPGISGKAEEQAALDRYEDQTGLSVERQQVRATTPDRPSGRYYDGLVEKADGTYVGIEVKSGTATKSRSQRSFDESVSADYPATARIGDQIIKITEVLEIPG</sequence>
<dbReference type="Proteomes" id="UP001185863">
    <property type="component" value="Unassembled WGS sequence"/>
</dbReference>
<evidence type="ECO:0000256" key="1">
    <source>
        <dbReference type="SAM" id="MobiDB-lite"/>
    </source>
</evidence>
<reference evidence="3" key="1">
    <citation type="submission" date="2023-10" db="EMBL/GenBank/DDBJ databases">
        <title>Development of a sustainable strategy for remediation of hydrocarbon-contaminated territories based on the waste exchange concept.</title>
        <authorList>
            <person name="Krivoruchko A."/>
        </authorList>
    </citation>
    <scope>NUCLEOTIDE SEQUENCE</scope>
    <source>
        <strain evidence="3">IEGM 68</strain>
    </source>
</reference>
<evidence type="ECO:0000313" key="4">
    <source>
        <dbReference type="Proteomes" id="UP001185863"/>
    </source>
</evidence>
<dbReference type="EMBL" id="JAWLUP010000021">
    <property type="protein sequence ID" value="MDV7265167.1"/>
    <property type="molecule type" value="Genomic_DNA"/>
</dbReference>
<protein>
    <submittedName>
        <fullName evidence="3">Uncharacterized protein</fullName>
    </submittedName>
</protein>
<dbReference type="AlphaFoldDB" id="A0AAE4UYY3"/>
<proteinExistence type="predicted"/>
<accession>A0AAE4UYY3</accession>
<comment type="caution">
    <text evidence="3">The sequence shown here is derived from an EMBL/GenBank/DDBJ whole genome shotgun (WGS) entry which is preliminary data.</text>
</comment>
<evidence type="ECO:0000313" key="3">
    <source>
        <dbReference type="EMBL" id="MDV7265167.1"/>
    </source>
</evidence>
<feature type="region of interest" description="Disordered" evidence="1">
    <location>
        <begin position="148"/>
        <end position="187"/>
    </location>
</feature>
<feature type="transmembrane region" description="Helical" evidence="2">
    <location>
        <begin position="205"/>
        <end position="226"/>
    </location>
</feature>
<feature type="region of interest" description="Disordered" evidence="1">
    <location>
        <begin position="82"/>
        <end position="127"/>
    </location>
</feature>